<dbReference type="RefSeq" id="WP_094783868.1">
    <property type="nucleotide sequence ID" value="NZ_BEDT01000001.1"/>
</dbReference>
<dbReference type="Proteomes" id="UP000218689">
    <property type="component" value="Unassembled WGS sequence"/>
</dbReference>
<comment type="caution">
    <text evidence="1">The sequence shown here is derived from an EMBL/GenBank/DDBJ whole genome shotgun (WGS) entry which is preliminary data.</text>
</comment>
<proteinExistence type="predicted"/>
<reference evidence="2" key="1">
    <citation type="submission" date="2017-08" db="EMBL/GenBank/DDBJ databases">
        <title>Draft genome sequence of Lactococcus sp. strain Rs-Y01, isolated from the gut of the lower termite Reticulitermes speratus.</title>
        <authorList>
            <person name="Ohkuma M."/>
            <person name="Yuki M."/>
        </authorList>
    </citation>
    <scope>NUCLEOTIDE SEQUENCE [LARGE SCALE GENOMIC DNA]</scope>
    <source>
        <strain evidence="2">Rs-Y01</strain>
    </source>
</reference>
<keyword evidence="2" id="KW-1185">Reference proteome</keyword>
<accession>A0A224WWU6</accession>
<gene>
    <name evidence="1" type="ORF">RsY01_379</name>
</gene>
<dbReference type="EMBL" id="BEDT01000001">
    <property type="protein sequence ID" value="GAX46799.1"/>
    <property type="molecule type" value="Genomic_DNA"/>
</dbReference>
<name>A0A224WWU6_9LACT</name>
<sequence length="83" mass="9248">MAENSETITKDVIVTAGIIEKGALILREYIGDEKDESGEVYELCISLGQRAPIIRMPSGDTVYFRWESLIEAAKKALEEENAK</sequence>
<organism evidence="1 2">
    <name type="scientific">Pseudolactococcus reticulitermitis</name>
    <dbReference type="NCBI Taxonomy" id="2025039"/>
    <lineage>
        <taxon>Bacteria</taxon>
        <taxon>Bacillati</taxon>
        <taxon>Bacillota</taxon>
        <taxon>Bacilli</taxon>
        <taxon>Lactobacillales</taxon>
        <taxon>Streptococcaceae</taxon>
        <taxon>Pseudolactococcus</taxon>
    </lineage>
</organism>
<protein>
    <submittedName>
        <fullName evidence="1">Uncharacterized protein</fullName>
    </submittedName>
</protein>
<evidence type="ECO:0000313" key="1">
    <source>
        <dbReference type="EMBL" id="GAX46799.1"/>
    </source>
</evidence>
<evidence type="ECO:0000313" key="2">
    <source>
        <dbReference type="Proteomes" id="UP000218689"/>
    </source>
</evidence>
<dbReference type="AlphaFoldDB" id="A0A224WWU6"/>